<evidence type="ECO:0000313" key="6">
    <source>
        <dbReference type="EMBL" id="VDP01436.1"/>
    </source>
</evidence>
<evidence type="ECO:0000256" key="3">
    <source>
        <dbReference type="ARBA" id="ARBA00022692"/>
    </source>
</evidence>
<comment type="subcellular location">
    <subcellularLocation>
        <location evidence="1">Membrane</location>
    </subcellularLocation>
</comment>
<keyword evidence="7" id="KW-1185">Reference proteome</keyword>
<dbReference type="PANTHER" id="PTHR10926:SF21">
    <property type="entry name" value="PROTEIN CBG16211"/>
    <property type="match status" value="1"/>
</dbReference>
<protein>
    <submittedName>
        <fullName evidence="8">NOT2_3_5 domain-containing protein</fullName>
    </submittedName>
</protein>
<name>A0A183G1C5_HELPZ</name>
<reference evidence="8" key="2">
    <citation type="submission" date="2019-09" db="UniProtKB">
        <authorList>
            <consortium name="WormBaseParasite"/>
        </authorList>
    </citation>
    <scope>IDENTIFICATION</scope>
</reference>
<evidence type="ECO:0000313" key="7">
    <source>
        <dbReference type="Proteomes" id="UP000050761"/>
    </source>
</evidence>
<keyword evidence="4" id="KW-1133">Transmembrane helix</keyword>
<dbReference type="Proteomes" id="UP000050761">
    <property type="component" value="Unassembled WGS sequence"/>
</dbReference>
<evidence type="ECO:0000256" key="4">
    <source>
        <dbReference type="ARBA" id="ARBA00022989"/>
    </source>
</evidence>
<dbReference type="OrthoDB" id="5833585at2759"/>
<keyword evidence="3" id="KW-0812">Transmembrane</keyword>
<evidence type="ECO:0000256" key="1">
    <source>
        <dbReference type="ARBA" id="ARBA00004370"/>
    </source>
</evidence>
<evidence type="ECO:0000256" key="5">
    <source>
        <dbReference type="ARBA" id="ARBA00023136"/>
    </source>
</evidence>
<dbReference type="Pfam" id="PF03381">
    <property type="entry name" value="CDC50"/>
    <property type="match status" value="1"/>
</dbReference>
<dbReference type="EMBL" id="UZAH01028638">
    <property type="protein sequence ID" value="VDP01436.1"/>
    <property type="molecule type" value="Genomic_DNA"/>
</dbReference>
<sequence length="211" mass="24989">MQRNVCREQLIGLHPYKCRFFLNIRNLYQSAHVSRSLYVEKSGNETLYYAPMGALPAAMFNDVFTLRYLRTGAIEEHYGSCLIFIKDQKFWKLSVSFYALTLYNKELKLQFKDTIKPQRWKKHICEMGGYKNLDFIVWMRPVSNSNFKKLHRTLENVGAFKDGLPQGVYRLEIENSMFLSLNPRIKSAYFFLKTHPCLKARCLWTLYIVVR</sequence>
<dbReference type="AlphaFoldDB" id="A0A183G1C5"/>
<dbReference type="PANTHER" id="PTHR10926">
    <property type="entry name" value="CELL CYCLE CONTROL PROTEIN 50"/>
    <property type="match status" value="1"/>
</dbReference>
<evidence type="ECO:0000313" key="8">
    <source>
        <dbReference type="WBParaSite" id="HPBE_0001498001-mRNA-1"/>
    </source>
</evidence>
<evidence type="ECO:0000256" key="2">
    <source>
        <dbReference type="ARBA" id="ARBA00009457"/>
    </source>
</evidence>
<dbReference type="GO" id="GO:0005794">
    <property type="term" value="C:Golgi apparatus"/>
    <property type="evidence" value="ECO:0007669"/>
    <property type="project" value="TreeGrafter"/>
</dbReference>
<dbReference type="GO" id="GO:0005783">
    <property type="term" value="C:endoplasmic reticulum"/>
    <property type="evidence" value="ECO:0007669"/>
    <property type="project" value="TreeGrafter"/>
</dbReference>
<dbReference type="WBParaSite" id="HPBE_0001498001-mRNA-1">
    <property type="protein sequence ID" value="HPBE_0001498001-mRNA-1"/>
    <property type="gene ID" value="HPBE_0001498001"/>
</dbReference>
<keyword evidence="5" id="KW-0472">Membrane</keyword>
<dbReference type="GO" id="GO:0005886">
    <property type="term" value="C:plasma membrane"/>
    <property type="evidence" value="ECO:0007669"/>
    <property type="project" value="TreeGrafter"/>
</dbReference>
<accession>A0A183G1C5</accession>
<proteinExistence type="inferred from homology"/>
<comment type="similarity">
    <text evidence="2">Belongs to the CDC50/LEM3 family.</text>
</comment>
<dbReference type="InterPro" id="IPR005045">
    <property type="entry name" value="CDC50/LEM3_fam"/>
</dbReference>
<reference evidence="6 7" key="1">
    <citation type="submission" date="2018-11" db="EMBL/GenBank/DDBJ databases">
        <authorList>
            <consortium name="Pathogen Informatics"/>
        </authorList>
    </citation>
    <scope>NUCLEOTIDE SEQUENCE [LARGE SCALE GENOMIC DNA]</scope>
</reference>
<gene>
    <name evidence="6" type="ORF">HPBE_LOCUS14981</name>
</gene>
<organism evidence="7 8">
    <name type="scientific">Heligmosomoides polygyrus</name>
    <name type="common">Parasitic roundworm</name>
    <dbReference type="NCBI Taxonomy" id="6339"/>
    <lineage>
        <taxon>Eukaryota</taxon>
        <taxon>Metazoa</taxon>
        <taxon>Ecdysozoa</taxon>
        <taxon>Nematoda</taxon>
        <taxon>Chromadorea</taxon>
        <taxon>Rhabditida</taxon>
        <taxon>Rhabditina</taxon>
        <taxon>Rhabditomorpha</taxon>
        <taxon>Strongyloidea</taxon>
        <taxon>Heligmosomidae</taxon>
        <taxon>Heligmosomoides</taxon>
    </lineage>
</organism>
<accession>A0A3P8E1X3</accession>